<dbReference type="AlphaFoldDB" id="A0A0G0KYU0"/>
<dbReference type="PATRIC" id="fig|1618547.3.peg.493"/>
<evidence type="ECO:0000259" key="1">
    <source>
        <dbReference type="SMART" id="SM01321"/>
    </source>
</evidence>
<dbReference type="GO" id="GO:0006313">
    <property type="term" value="P:DNA transposition"/>
    <property type="evidence" value="ECO:0007669"/>
    <property type="project" value="InterPro"/>
</dbReference>
<dbReference type="SMART" id="SM01321">
    <property type="entry name" value="Y1_Tnp"/>
    <property type="match status" value="1"/>
</dbReference>
<proteinExistence type="predicted"/>
<dbReference type="InterPro" id="IPR036515">
    <property type="entry name" value="Transposase_17_sf"/>
</dbReference>
<dbReference type="SUPFAM" id="SSF143422">
    <property type="entry name" value="Transposase IS200-like"/>
    <property type="match status" value="1"/>
</dbReference>
<dbReference type="GO" id="GO:0004803">
    <property type="term" value="F:transposase activity"/>
    <property type="evidence" value="ECO:0007669"/>
    <property type="project" value="InterPro"/>
</dbReference>
<dbReference type="EMBL" id="LBVJ01000013">
    <property type="protein sequence ID" value="KKQ83907.1"/>
    <property type="molecule type" value="Genomic_DNA"/>
</dbReference>
<accession>A0A0G0KYU0</accession>
<sequence>MPNRRKEVIATGEVYHIYNRSISDTEIFNQKRPLNHAIKLIDYYQYHQKLRYSKFQALTLENRLLYLGGLDTKNPLVEIFCYAFMPNHFHFLLKQMQDNGIREFISNFQNGFAKYFNLRQNREGGLFQSPFKSKRIVKDEDLLQVSRYIHLNPVTSFLIKHEQLKDHLFTSYPNYVGTGSCPFVKTHLILELAGTSEKYEKFISDHVDYQRKLDFIKHLLHD</sequence>
<feature type="domain" description="Transposase IS200-like" evidence="1">
    <location>
        <begin position="43"/>
        <end position="152"/>
    </location>
</feature>
<dbReference type="GO" id="GO:0003677">
    <property type="term" value="F:DNA binding"/>
    <property type="evidence" value="ECO:0007669"/>
    <property type="project" value="InterPro"/>
</dbReference>
<evidence type="ECO:0000313" key="3">
    <source>
        <dbReference type="Proteomes" id="UP000034710"/>
    </source>
</evidence>
<evidence type="ECO:0000313" key="2">
    <source>
        <dbReference type="EMBL" id="KKQ83907.1"/>
    </source>
</evidence>
<protein>
    <recommendedName>
        <fullName evidence="1">Transposase IS200-like domain-containing protein</fullName>
    </recommendedName>
</protein>
<dbReference type="Proteomes" id="UP000034710">
    <property type="component" value="Unassembled WGS sequence"/>
</dbReference>
<name>A0A0G0KYU0_9BACT</name>
<dbReference type="InterPro" id="IPR002686">
    <property type="entry name" value="Transposase_17"/>
</dbReference>
<reference evidence="2 3" key="1">
    <citation type="journal article" date="2015" name="Nature">
        <title>rRNA introns, odd ribosomes, and small enigmatic genomes across a large radiation of phyla.</title>
        <authorList>
            <person name="Brown C.T."/>
            <person name="Hug L.A."/>
            <person name="Thomas B.C."/>
            <person name="Sharon I."/>
            <person name="Castelle C.J."/>
            <person name="Singh A."/>
            <person name="Wilkins M.J."/>
            <person name="Williams K.H."/>
            <person name="Banfield J.F."/>
        </authorList>
    </citation>
    <scope>NUCLEOTIDE SEQUENCE [LARGE SCALE GENOMIC DNA]</scope>
</reference>
<dbReference type="Gene3D" id="3.30.70.1290">
    <property type="entry name" value="Transposase IS200-like"/>
    <property type="match status" value="1"/>
</dbReference>
<dbReference type="PANTHER" id="PTHR34322">
    <property type="entry name" value="TRANSPOSASE, Y1_TNP DOMAIN-CONTAINING"/>
    <property type="match status" value="1"/>
</dbReference>
<gene>
    <name evidence="2" type="ORF">UT06_C0013G0007</name>
</gene>
<organism evidence="2 3">
    <name type="scientific">Candidatus Woesebacteria bacterium GW2011_GWA1_38_8</name>
    <dbReference type="NCBI Taxonomy" id="1618547"/>
    <lineage>
        <taxon>Bacteria</taxon>
        <taxon>Candidatus Woeseibacteriota</taxon>
    </lineage>
</organism>
<dbReference type="PANTHER" id="PTHR34322:SF2">
    <property type="entry name" value="TRANSPOSASE IS200-LIKE DOMAIN-CONTAINING PROTEIN"/>
    <property type="match status" value="1"/>
</dbReference>
<comment type="caution">
    <text evidence="2">The sequence shown here is derived from an EMBL/GenBank/DDBJ whole genome shotgun (WGS) entry which is preliminary data.</text>
</comment>